<reference evidence="1" key="1">
    <citation type="journal article" date="2021" name="PeerJ">
        <title>Extensive microbial diversity within the chicken gut microbiome revealed by metagenomics and culture.</title>
        <authorList>
            <person name="Gilroy R."/>
            <person name="Ravi A."/>
            <person name="Getino M."/>
            <person name="Pursley I."/>
            <person name="Horton D.L."/>
            <person name="Alikhan N.F."/>
            <person name="Baker D."/>
            <person name="Gharbi K."/>
            <person name="Hall N."/>
            <person name="Watson M."/>
            <person name="Adriaenssens E.M."/>
            <person name="Foster-Nyarko E."/>
            <person name="Jarju S."/>
            <person name="Secka A."/>
            <person name="Antonio M."/>
            <person name="Oren A."/>
            <person name="Chaudhuri R.R."/>
            <person name="La Ragione R."/>
            <person name="Hildebrand F."/>
            <person name="Pallen M.J."/>
        </authorList>
    </citation>
    <scope>NUCLEOTIDE SEQUENCE</scope>
    <source>
        <strain evidence="1">876</strain>
    </source>
</reference>
<gene>
    <name evidence="1" type="ORF">H9843_04505</name>
</gene>
<dbReference type="Proteomes" id="UP000824180">
    <property type="component" value="Unassembled WGS sequence"/>
</dbReference>
<dbReference type="InterPro" id="IPR015231">
    <property type="entry name" value="DUF1934"/>
</dbReference>
<sequence length="140" mass="16318">MKRAVPVHIQLTTSMEQDGQRDQYTFDEQGQFVEINGKYYLRYQEHQGGTVTPVQFRLSDNAVHLRRSGVRETNFEFQLEQPTKTRYRTEYGIIGMMVTTNRLNVEFDPEDVNGSIDLEYQLTANEQLIGTYQVQLQFAA</sequence>
<dbReference type="Pfam" id="PF09148">
    <property type="entry name" value="DUF1934"/>
    <property type="match status" value="1"/>
</dbReference>
<organism evidence="1 2">
    <name type="scientific">Candidatus Limosilactobacillus merdavium</name>
    <dbReference type="NCBI Taxonomy" id="2838651"/>
    <lineage>
        <taxon>Bacteria</taxon>
        <taxon>Bacillati</taxon>
        <taxon>Bacillota</taxon>
        <taxon>Bacilli</taxon>
        <taxon>Lactobacillales</taxon>
        <taxon>Lactobacillaceae</taxon>
        <taxon>Limosilactobacillus</taxon>
    </lineage>
</organism>
<protein>
    <submittedName>
        <fullName evidence="1">DUF1934 domain-containing protein</fullName>
    </submittedName>
</protein>
<dbReference type="Gene3D" id="2.40.128.20">
    <property type="match status" value="1"/>
</dbReference>
<dbReference type="EMBL" id="JAHLFK010000049">
    <property type="protein sequence ID" value="MBU3830136.1"/>
    <property type="molecule type" value="Genomic_DNA"/>
</dbReference>
<reference evidence="1" key="2">
    <citation type="submission" date="2021-04" db="EMBL/GenBank/DDBJ databases">
        <authorList>
            <person name="Gilroy R."/>
        </authorList>
    </citation>
    <scope>NUCLEOTIDE SEQUENCE</scope>
    <source>
        <strain evidence="1">876</strain>
    </source>
</reference>
<dbReference type="InterPro" id="IPR012674">
    <property type="entry name" value="Calycin"/>
</dbReference>
<proteinExistence type="predicted"/>
<accession>A0A9E2NVC9</accession>
<evidence type="ECO:0000313" key="1">
    <source>
        <dbReference type="EMBL" id="MBU3830136.1"/>
    </source>
</evidence>
<comment type="caution">
    <text evidence="1">The sequence shown here is derived from an EMBL/GenBank/DDBJ whole genome shotgun (WGS) entry which is preliminary data.</text>
</comment>
<name>A0A9E2NVC9_9LACO</name>
<dbReference type="SUPFAM" id="SSF50814">
    <property type="entry name" value="Lipocalins"/>
    <property type="match status" value="1"/>
</dbReference>
<dbReference type="AlphaFoldDB" id="A0A9E2NVC9"/>
<evidence type="ECO:0000313" key="2">
    <source>
        <dbReference type="Proteomes" id="UP000824180"/>
    </source>
</evidence>